<dbReference type="GO" id="GO:0003700">
    <property type="term" value="F:DNA-binding transcription factor activity"/>
    <property type="evidence" value="ECO:0007669"/>
    <property type="project" value="InterPro"/>
</dbReference>
<evidence type="ECO:0000313" key="8">
    <source>
        <dbReference type="Proteomes" id="UP000193986"/>
    </source>
</evidence>
<dbReference type="InterPro" id="IPR046347">
    <property type="entry name" value="bZIP_sf"/>
</dbReference>
<dbReference type="Pfam" id="PF00170">
    <property type="entry name" value="bZIP_1"/>
    <property type="match status" value="1"/>
</dbReference>
<dbReference type="Proteomes" id="UP000193986">
    <property type="component" value="Unassembled WGS sequence"/>
</dbReference>
<evidence type="ECO:0000256" key="1">
    <source>
        <dbReference type="ARBA" id="ARBA00023015"/>
    </source>
</evidence>
<keyword evidence="4" id="KW-0539">Nucleus</keyword>
<feature type="region of interest" description="Disordered" evidence="5">
    <location>
        <begin position="99"/>
        <end position="123"/>
    </location>
</feature>
<keyword evidence="8" id="KW-1185">Reference proteome</keyword>
<dbReference type="SUPFAM" id="SSF57959">
    <property type="entry name" value="Leucine zipper domain"/>
    <property type="match status" value="1"/>
</dbReference>
<dbReference type="GO" id="GO:0003677">
    <property type="term" value="F:DNA binding"/>
    <property type="evidence" value="ECO:0007669"/>
    <property type="project" value="UniProtKB-KW"/>
</dbReference>
<dbReference type="AlphaFoldDB" id="A0A1Y2AWY0"/>
<dbReference type="OrthoDB" id="295274at2759"/>
<feature type="compositionally biased region" description="Low complexity" evidence="5">
    <location>
        <begin position="15"/>
        <end position="28"/>
    </location>
</feature>
<feature type="compositionally biased region" description="Acidic residues" evidence="5">
    <location>
        <begin position="41"/>
        <end position="57"/>
    </location>
</feature>
<comment type="caution">
    <text evidence="7">The sequence shown here is derived from an EMBL/GenBank/DDBJ whole genome shotgun (WGS) entry which is preliminary data.</text>
</comment>
<evidence type="ECO:0000313" key="7">
    <source>
        <dbReference type="EMBL" id="ORY27071.1"/>
    </source>
</evidence>
<feature type="domain" description="BZIP" evidence="6">
    <location>
        <begin position="63"/>
        <end position="107"/>
    </location>
</feature>
<dbReference type="Gene3D" id="1.20.5.170">
    <property type="match status" value="1"/>
</dbReference>
<dbReference type="SMART" id="SM00338">
    <property type="entry name" value="BRLZ"/>
    <property type="match status" value="1"/>
</dbReference>
<organism evidence="7 8">
    <name type="scientific">Naematelia encephala</name>
    <dbReference type="NCBI Taxonomy" id="71784"/>
    <lineage>
        <taxon>Eukaryota</taxon>
        <taxon>Fungi</taxon>
        <taxon>Dikarya</taxon>
        <taxon>Basidiomycota</taxon>
        <taxon>Agaricomycotina</taxon>
        <taxon>Tremellomycetes</taxon>
        <taxon>Tremellales</taxon>
        <taxon>Naemateliaceae</taxon>
        <taxon>Naematelia</taxon>
    </lineage>
</organism>
<reference evidence="7 8" key="1">
    <citation type="submission" date="2016-07" db="EMBL/GenBank/DDBJ databases">
        <title>Pervasive Adenine N6-methylation of Active Genes in Fungi.</title>
        <authorList>
            <consortium name="DOE Joint Genome Institute"/>
            <person name="Mondo S.J."/>
            <person name="Dannebaum R.O."/>
            <person name="Kuo R.C."/>
            <person name="Labutti K."/>
            <person name="Haridas S."/>
            <person name="Kuo A."/>
            <person name="Salamov A."/>
            <person name="Ahrendt S.R."/>
            <person name="Lipzen A."/>
            <person name="Sullivan W."/>
            <person name="Andreopoulos W.B."/>
            <person name="Clum A."/>
            <person name="Lindquist E."/>
            <person name="Daum C."/>
            <person name="Ramamoorthy G.K."/>
            <person name="Gryganskyi A."/>
            <person name="Culley D."/>
            <person name="Magnuson J.K."/>
            <person name="James T.Y."/>
            <person name="O'Malley M.A."/>
            <person name="Stajich J.E."/>
            <person name="Spatafora J.W."/>
            <person name="Visel A."/>
            <person name="Grigoriev I.V."/>
        </authorList>
    </citation>
    <scope>NUCLEOTIDE SEQUENCE [LARGE SCALE GENOMIC DNA]</scope>
    <source>
        <strain evidence="7 8">68-887.2</strain>
    </source>
</reference>
<dbReference type="InParanoid" id="A0A1Y2AWY0"/>
<evidence type="ECO:0000256" key="5">
    <source>
        <dbReference type="SAM" id="MobiDB-lite"/>
    </source>
</evidence>
<keyword evidence="2" id="KW-0238">DNA-binding</keyword>
<dbReference type="InterPro" id="IPR004827">
    <property type="entry name" value="bZIP"/>
</dbReference>
<protein>
    <recommendedName>
        <fullName evidence="6">BZIP domain-containing protein</fullName>
    </recommendedName>
</protein>
<feature type="region of interest" description="Disordered" evidence="5">
    <location>
        <begin position="1"/>
        <end position="87"/>
    </location>
</feature>
<evidence type="ECO:0000256" key="3">
    <source>
        <dbReference type="ARBA" id="ARBA00023163"/>
    </source>
</evidence>
<sequence length="394" mass="41712">MTSTMTAVSLATPFPSKRPAASSSSQSAKRQRLSSVKPVDVEGDEDEEDADPEDLSEEAQAKRARKEARTIRNRESAQRSRNQRKQHLAYLEKRVMELEDENRRLKSGSTPLPSTPAREPSPAHSVLSLANDLGLPTELVSTSGGVNLASVAPPPQGLEVDVKPVVPSSPALTVQPLADTPSYSELLAENGILQERVRLLESLVKNAIALSNLGGSPTTPPQYTETPSNMSTVSNTSSGMVHQGSLDWDNFLKPSTTSLQSTLSPSFHPVQQSANPTPLSLASTNAQINNLTRHPAAGEASFDLSVGDAFQSQGGGFGGEGGSDSGKGQGLAFAFYDSGLASQSLSVYENTGEEMNLWGSMPEETWGGAAVGKEDSLGLEWWSMELGMGSTVTA</sequence>
<keyword evidence="1" id="KW-0805">Transcription regulation</keyword>
<evidence type="ECO:0000256" key="2">
    <source>
        <dbReference type="ARBA" id="ARBA00023125"/>
    </source>
</evidence>
<dbReference type="PROSITE" id="PS50217">
    <property type="entry name" value="BZIP"/>
    <property type="match status" value="1"/>
</dbReference>
<name>A0A1Y2AWY0_9TREE</name>
<dbReference type="PANTHER" id="PTHR45764:SF38">
    <property type="entry name" value="BZIP TRANSCRIPTION FACTOR 44"/>
    <property type="match status" value="1"/>
</dbReference>
<accession>A0A1Y2AWY0</accession>
<proteinExistence type="predicted"/>
<dbReference type="STRING" id="71784.A0A1Y2AWY0"/>
<dbReference type="PANTHER" id="PTHR45764">
    <property type="entry name" value="BZIP TRANSCRIPTION FACTOR 44"/>
    <property type="match status" value="1"/>
</dbReference>
<feature type="compositionally biased region" description="Basic and acidic residues" evidence="5">
    <location>
        <begin position="67"/>
        <end position="78"/>
    </location>
</feature>
<evidence type="ECO:0000256" key="4">
    <source>
        <dbReference type="ARBA" id="ARBA00023242"/>
    </source>
</evidence>
<keyword evidence="3" id="KW-0804">Transcription</keyword>
<feature type="region of interest" description="Disordered" evidence="5">
    <location>
        <begin position="216"/>
        <end position="238"/>
    </location>
</feature>
<dbReference type="EMBL" id="MCFC01000041">
    <property type="protein sequence ID" value="ORY27071.1"/>
    <property type="molecule type" value="Genomic_DNA"/>
</dbReference>
<dbReference type="CDD" id="cd14812">
    <property type="entry name" value="bZIP_u3"/>
    <property type="match status" value="1"/>
</dbReference>
<gene>
    <name evidence="7" type="ORF">BCR39DRAFT_539102</name>
</gene>
<evidence type="ECO:0000259" key="6">
    <source>
        <dbReference type="PROSITE" id="PS50217"/>
    </source>
</evidence>